<sequence>MTAAVRRGLPRTPGGEPWPPPRAGEPASAVARDDAAVAVAEAAPAAVAAAAGEGAASPRVVAAAGTVALRRGLPRMAGGEPWPPAGLAPARIVAPLPPTEAAQPAPEAAAPAASDAAAAPEPRPTPRRMGRAGRLLVGAGALTVLSLVVVLIARWLVGLPAVEGFIEDYPGTYALPEGAPVGIPAWLAWQHFFNVFLIALVLRTGLEVRLRQRPTAFWAPRSDPRARIGLMTWTHQALDVLWVANGAAYIVLLFATGQWMRIVPTSWSVFPNAVSTGLQYASLNWPVEDGWAYYNALQQLTYFVTVFIAAPLAIATGIRMSLAWRGGARWDRIYPKSVARALHFPVMVYFVLFVVGHVALVLATGARRNLNHMYAASDGGGWIGLVIFLVSVVVIAGAVAAMRPLLVAPVARLFGTVSGR</sequence>
<feature type="transmembrane region" description="Helical" evidence="7">
    <location>
        <begin position="382"/>
        <end position="402"/>
    </location>
</feature>
<feature type="transmembrane region" description="Helical" evidence="7">
    <location>
        <begin position="341"/>
        <end position="362"/>
    </location>
</feature>
<feature type="transmembrane region" description="Helical" evidence="7">
    <location>
        <begin position="183"/>
        <end position="202"/>
    </location>
</feature>
<evidence type="ECO:0000256" key="2">
    <source>
        <dbReference type="ARBA" id="ARBA00022475"/>
    </source>
</evidence>
<name>A0ABT8G6A0_9MICO</name>
<dbReference type="InterPro" id="IPR011577">
    <property type="entry name" value="Cyt_b561_bac/Ni-Hgenase"/>
</dbReference>
<comment type="subcellular location">
    <subcellularLocation>
        <location evidence="1">Cell membrane</location>
        <topology evidence="1">Multi-pass membrane protein</topology>
    </subcellularLocation>
</comment>
<evidence type="ECO:0000313" key="10">
    <source>
        <dbReference type="Proteomes" id="UP001172728"/>
    </source>
</evidence>
<reference evidence="9" key="1">
    <citation type="submission" date="2023-06" db="EMBL/GenBank/DDBJ databases">
        <title>Sysu t00192.</title>
        <authorList>
            <person name="Gao L."/>
            <person name="Fang B.-Z."/>
            <person name="Li W.-J."/>
        </authorList>
    </citation>
    <scope>NUCLEOTIDE SEQUENCE</scope>
    <source>
        <strain evidence="9">SYSU T00192</strain>
    </source>
</reference>
<dbReference type="Gene3D" id="1.20.950.20">
    <property type="entry name" value="Transmembrane di-heme cytochromes, Chain C"/>
    <property type="match status" value="1"/>
</dbReference>
<evidence type="ECO:0000259" key="8">
    <source>
        <dbReference type="Pfam" id="PF01292"/>
    </source>
</evidence>
<keyword evidence="10" id="KW-1185">Reference proteome</keyword>
<dbReference type="EMBL" id="JAUHPW010000001">
    <property type="protein sequence ID" value="MDN4474651.1"/>
    <property type="molecule type" value="Genomic_DNA"/>
</dbReference>
<protein>
    <submittedName>
        <fullName evidence="9">Cytochrome b/b6 domain-containing protein</fullName>
    </submittedName>
</protein>
<evidence type="ECO:0000256" key="1">
    <source>
        <dbReference type="ARBA" id="ARBA00004651"/>
    </source>
</evidence>
<feature type="region of interest" description="Disordered" evidence="6">
    <location>
        <begin position="98"/>
        <end position="129"/>
    </location>
</feature>
<dbReference type="Pfam" id="PF01292">
    <property type="entry name" value="Ni_hydr_CYTB"/>
    <property type="match status" value="1"/>
</dbReference>
<evidence type="ECO:0000256" key="7">
    <source>
        <dbReference type="SAM" id="Phobius"/>
    </source>
</evidence>
<keyword evidence="5 7" id="KW-0472">Membrane</keyword>
<evidence type="ECO:0000256" key="3">
    <source>
        <dbReference type="ARBA" id="ARBA00022692"/>
    </source>
</evidence>
<feature type="transmembrane region" description="Helical" evidence="7">
    <location>
        <begin position="240"/>
        <end position="260"/>
    </location>
</feature>
<comment type="caution">
    <text evidence="9">The sequence shown here is derived from an EMBL/GenBank/DDBJ whole genome shotgun (WGS) entry which is preliminary data.</text>
</comment>
<organism evidence="9 10">
    <name type="scientific">Demequina litoralis</name>
    <dbReference type="NCBI Taxonomy" id="3051660"/>
    <lineage>
        <taxon>Bacteria</taxon>
        <taxon>Bacillati</taxon>
        <taxon>Actinomycetota</taxon>
        <taxon>Actinomycetes</taxon>
        <taxon>Micrococcales</taxon>
        <taxon>Demequinaceae</taxon>
        <taxon>Demequina</taxon>
    </lineage>
</organism>
<keyword evidence="3 7" id="KW-0812">Transmembrane</keyword>
<gene>
    <name evidence="9" type="ORF">QQX09_02155</name>
</gene>
<proteinExistence type="predicted"/>
<feature type="transmembrane region" description="Helical" evidence="7">
    <location>
        <begin position="300"/>
        <end position="320"/>
    </location>
</feature>
<evidence type="ECO:0000313" key="9">
    <source>
        <dbReference type="EMBL" id="MDN4474651.1"/>
    </source>
</evidence>
<dbReference type="SUPFAM" id="SSF81342">
    <property type="entry name" value="Transmembrane di-heme cytochromes"/>
    <property type="match status" value="1"/>
</dbReference>
<evidence type="ECO:0000256" key="5">
    <source>
        <dbReference type="ARBA" id="ARBA00023136"/>
    </source>
</evidence>
<evidence type="ECO:0000256" key="4">
    <source>
        <dbReference type="ARBA" id="ARBA00022989"/>
    </source>
</evidence>
<feature type="compositionally biased region" description="Low complexity" evidence="6">
    <location>
        <begin position="99"/>
        <end position="120"/>
    </location>
</feature>
<feature type="transmembrane region" description="Helical" evidence="7">
    <location>
        <begin position="135"/>
        <end position="157"/>
    </location>
</feature>
<dbReference type="Proteomes" id="UP001172728">
    <property type="component" value="Unassembled WGS sequence"/>
</dbReference>
<feature type="region of interest" description="Disordered" evidence="6">
    <location>
        <begin position="1"/>
        <end position="30"/>
    </location>
</feature>
<feature type="domain" description="Cytochrome b561 bacterial/Ni-hydrogenase" evidence="8">
    <location>
        <begin position="185"/>
        <end position="373"/>
    </location>
</feature>
<evidence type="ECO:0000256" key="6">
    <source>
        <dbReference type="SAM" id="MobiDB-lite"/>
    </source>
</evidence>
<keyword evidence="2" id="KW-1003">Cell membrane</keyword>
<dbReference type="RefSeq" id="WP_301131049.1">
    <property type="nucleotide sequence ID" value="NZ_JAUHPW010000001.1"/>
</dbReference>
<accession>A0ABT8G6A0</accession>
<keyword evidence="4 7" id="KW-1133">Transmembrane helix</keyword>
<dbReference type="InterPro" id="IPR016174">
    <property type="entry name" value="Di-haem_cyt_TM"/>
</dbReference>